<keyword evidence="3" id="KW-1185">Reference proteome</keyword>
<dbReference type="EMBL" id="JAMKFB020000013">
    <property type="protein sequence ID" value="KAL0178041.1"/>
    <property type="molecule type" value="Genomic_DNA"/>
</dbReference>
<dbReference type="SUPFAM" id="SSF81383">
    <property type="entry name" value="F-box domain"/>
    <property type="match status" value="1"/>
</dbReference>
<dbReference type="Gene3D" id="1.20.1280.50">
    <property type="match status" value="1"/>
</dbReference>
<feature type="domain" description="F-box" evidence="1">
    <location>
        <begin position="30"/>
        <end position="59"/>
    </location>
</feature>
<reference evidence="2 3" key="1">
    <citation type="submission" date="2024-05" db="EMBL/GenBank/DDBJ databases">
        <title>Genome sequencing and assembly of Indian major carp, Cirrhinus mrigala (Hamilton, 1822).</title>
        <authorList>
            <person name="Mohindra V."/>
            <person name="Chowdhury L.M."/>
            <person name="Lal K."/>
            <person name="Jena J.K."/>
        </authorList>
    </citation>
    <scope>NUCLEOTIDE SEQUENCE [LARGE SCALE GENOMIC DNA]</scope>
    <source>
        <strain evidence="2">CM1030</strain>
        <tissue evidence="2">Blood</tissue>
    </source>
</reference>
<proteinExistence type="predicted"/>
<organism evidence="2 3">
    <name type="scientific">Cirrhinus mrigala</name>
    <name type="common">Mrigala</name>
    <dbReference type="NCBI Taxonomy" id="683832"/>
    <lineage>
        <taxon>Eukaryota</taxon>
        <taxon>Metazoa</taxon>
        <taxon>Chordata</taxon>
        <taxon>Craniata</taxon>
        <taxon>Vertebrata</taxon>
        <taxon>Euteleostomi</taxon>
        <taxon>Actinopterygii</taxon>
        <taxon>Neopterygii</taxon>
        <taxon>Teleostei</taxon>
        <taxon>Ostariophysi</taxon>
        <taxon>Cypriniformes</taxon>
        <taxon>Cyprinidae</taxon>
        <taxon>Labeoninae</taxon>
        <taxon>Labeonini</taxon>
        <taxon>Cirrhinus</taxon>
    </lineage>
</organism>
<sequence length="59" mass="6825">VLLIKPFILVEADTARQRKEKRRCSGEEAAMFLFQLPEDVLFLVLSYLDPRSLCRLSQA</sequence>
<dbReference type="AlphaFoldDB" id="A0ABD0PXA6"/>
<comment type="caution">
    <text evidence="2">The sequence shown here is derived from an EMBL/GenBank/DDBJ whole genome shotgun (WGS) entry which is preliminary data.</text>
</comment>
<evidence type="ECO:0000313" key="2">
    <source>
        <dbReference type="EMBL" id="KAL0178041.1"/>
    </source>
</evidence>
<evidence type="ECO:0000259" key="1">
    <source>
        <dbReference type="PROSITE" id="PS50181"/>
    </source>
</evidence>
<dbReference type="PROSITE" id="PS50181">
    <property type="entry name" value="FBOX"/>
    <property type="match status" value="1"/>
</dbReference>
<protein>
    <recommendedName>
        <fullName evidence="1">F-box domain-containing protein</fullName>
    </recommendedName>
</protein>
<gene>
    <name evidence="2" type="ORF">M9458_026935</name>
</gene>
<feature type="non-terminal residue" evidence="2">
    <location>
        <position position="59"/>
    </location>
</feature>
<dbReference type="Pfam" id="PF12937">
    <property type="entry name" value="F-box-like"/>
    <property type="match status" value="1"/>
</dbReference>
<evidence type="ECO:0000313" key="3">
    <source>
        <dbReference type="Proteomes" id="UP001529510"/>
    </source>
</evidence>
<dbReference type="InterPro" id="IPR036047">
    <property type="entry name" value="F-box-like_dom_sf"/>
</dbReference>
<dbReference type="Proteomes" id="UP001529510">
    <property type="component" value="Unassembled WGS sequence"/>
</dbReference>
<dbReference type="InterPro" id="IPR001810">
    <property type="entry name" value="F-box_dom"/>
</dbReference>
<accession>A0ABD0PXA6</accession>
<feature type="non-terminal residue" evidence="2">
    <location>
        <position position="1"/>
    </location>
</feature>
<name>A0ABD0PXA6_CIRMR</name>